<reference evidence="3 4" key="1">
    <citation type="submission" date="2019-01" db="EMBL/GenBank/DDBJ databases">
        <title>Egibacter rhizosphaerae EGI 80759T.</title>
        <authorList>
            <person name="Chen D.-D."/>
            <person name="Tian Y."/>
            <person name="Jiao J.-Y."/>
            <person name="Zhang X.-T."/>
            <person name="Zhang Y.-G."/>
            <person name="Zhang Y."/>
            <person name="Xiao M."/>
            <person name="Shu W.-S."/>
            <person name="Li W.-J."/>
        </authorList>
    </citation>
    <scope>NUCLEOTIDE SEQUENCE [LARGE SCALE GENOMIC DNA]</scope>
    <source>
        <strain evidence="3 4">EGI 80759</strain>
    </source>
</reference>
<evidence type="ECO:0000313" key="4">
    <source>
        <dbReference type="Proteomes" id="UP000291469"/>
    </source>
</evidence>
<proteinExistence type="predicted"/>
<dbReference type="PANTHER" id="PTHR43329">
    <property type="entry name" value="EPOXIDE HYDROLASE"/>
    <property type="match status" value="1"/>
</dbReference>
<dbReference type="AlphaFoldDB" id="A0A411YEH8"/>
<organism evidence="3 4">
    <name type="scientific">Egibacter rhizosphaerae</name>
    <dbReference type="NCBI Taxonomy" id="1670831"/>
    <lineage>
        <taxon>Bacteria</taxon>
        <taxon>Bacillati</taxon>
        <taxon>Actinomycetota</taxon>
        <taxon>Nitriliruptoria</taxon>
        <taxon>Egibacterales</taxon>
        <taxon>Egibacteraceae</taxon>
        <taxon>Egibacter</taxon>
    </lineage>
</organism>
<gene>
    <name evidence="3" type="ORF">ER308_08585</name>
</gene>
<sequence>MFEGFQEVDFVTRGATIRVRHGGNPGGSPLVLLHGNPLTSASWHKIAPQLAERFYVVAPDLRGYGRSSAPEATEDYGNYSFRAMAQDQLEVMGQLGYTSFHAVGHDRGARVVHRLCLDAPQAVEQAAVLDILPTHHVWTNTSKDWAYKSWHWLFMAQPPDLPEGMMGAVSARWYMEKKIGKPGIGLRPFSEEALEEYIECFDEQTIRGSCNDYRATIGFDFEIDDADYGKRYVESPLLVLWGERSHTGSVWGDLVPIWQRYARDVRGHGLPCGHYVPEEEPDAVLKHLLEFLDP</sequence>
<keyword evidence="4" id="KW-1185">Reference proteome</keyword>
<name>A0A411YEH8_9ACTN</name>
<dbReference type="RefSeq" id="WP_131154598.1">
    <property type="nucleotide sequence ID" value="NZ_CP036402.1"/>
</dbReference>
<dbReference type="Gene3D" id="3.40.50.1820">
    <property type="entry name" value="alpha/beta hydrolase"/>
    <property type="match status" value="1"/>
</dbReference>
<dbReference type="SUPFAM" id="SSF53474">
    <property type="entry name" value="alpha/beta-Hydrolases"/>
    <property type="match status" value="1"/>
</dbReference>
<accession>A0A411YEH8</accession>
<evidence type="ECO:0000259" key="2">
    <source>
        <dbReference type="Pfam" id="PF00561"/>
    </source>
</evidence>
<dbReference type="PRINTS" id="PR00412">
    <property type="entry name" value="EPOXHYDRLASE"/>
</dbReference>
<dbReference type="EMBL" id="CP036402">
    <property type="protein sequence ID" value="QBI19601.1"/>
    <property type="molecule type" value="Genomic_DNA"/>
</dbReference>
<feature type="domain" description="AB hydrolase-1" evidence="2">
    <location>
        <begin position="29"/>
        <end position="148"/>
    </location>
</feature>
<dbReference type="InterPro" id="IPR000073">
    <property type="entry name" value="AB_hydrolase_1"/>
</dbReference>
<dbReference type="OrthoDB" id="2987348at2"/>
<dbReference type="InterPro" id="IPR029058">
    <property type="entry name" value="AB_hydrolase_fold"/>
</dbReference>
<dbReference type="GO" id="GO:0016787">
    <property type="term" value="F:hydrolase activity"/>
    <property type="evidence" value="ECO:0007669"/>
    <property type="project" value="UniProtKB-KW"/>
</dbReference>
<dbReference type="Proteomes" id="UP000291469">
    <property type="component" value="Chromosome"/>
</dbReference>
<dbReference type="KEGG" id="erz:ER308_08585"/>
<evidence type="ECO:0000256" key="1">
    <source>
        <dbReference type="ARBA" id="ARBA00022801"/>
    </source>
</evidence>
<dbReference type="InterPro" id="IPR000639">
    <property type="entry name" value="Epox_hydrolase-like"/>
</dbReference>
<dbReference type="Pfam" id="PF00561">
    <property type="entry name" value="Abhydrolase_1"/>
    <property type="match status" value="1"/>
</dbReference>
<protein>
    <submittedName>
        <fullName evidence="3">Alpha/beta hydrolase</fullName>
    </submittedName>
</protein>
<evidence type="ECO:0000313" key="3">
    <source>
        <dbReference type="EMBL" id="QBI19601.1"/>
    </source>
</evidence>
<keyword evidence="1 3" id="KW-0378">Hydrolase</keyword>